<keyword evidence="5" id="KW-1185">Reference proteome</keyword>
<reference evidence="4" key="1">
    <citation type="journal article" date="2020" name="New Phytol.">
        <title>Comparative genomics reveals dynamic genome evolution in host specialist ectomycorrhizal fungi.</title>
        <authorList>
            <person name="Lofgren L.A."/>
            <person name="Nguyen N.H."/>
            <person name="Vilgalys R."/>
            <person name="Ruytinx J."/>
            <person name="Liao H.L."/>
            <person name="Branco S."/>
            <person name="Kuo A."/>
            <person name="LaButti K."/>
            <person name="Lipzen A."/>
            <person name="Andreopoulos W."/>
            <person name="Pangilinan J."/>
            <person name="Riley R."/>
            <person name="Hundley H."/>
            <person name="Na H."/>
            <person name="Barry K."/>
            <person name="Grigoriev I.V."/>
            <person name="Stajich J.E."/>
            <person name="Kennedy P.G."/>
        </authorList>
    </citation>
    <scope>NUCLEOTIDE SEQUENCE</scope>
    <source>
        <strain evidence="4">S12</strain>
    </source>
</reference>
<dbReference type="InterPro" id="IPR050502">
    <property type="entry name" value="Euk_RNA-bind_prot"/>
</dbReference>
<sequence length="448" mass="48893">MTRDTFAIKVENIPENVKLKDVESVFSSAVGPVQRAEIHRDGTTTPYCVLCFLTYDAFKQDLKALRLSGYNIGGSSIIVTPATDNKTSSPSTGKNSDARRNLYVLGLPFDLTKPEFSVLFSRFGTVMHAVILATVDNASRRRGFVVMSSHEEAKRAMNALSRTQMKGHTLDVSWAVVQRSQGFLDGADRTMMLASSNPSSLPEMEFDHQSAPSTISTPQYASKQWNISLAPSSKLLVSNLPTLLFAQASDLHPLFYPFGPIKEVKLMDSATLGNGTTSALVEYVNIFNAQEAKDALQRQFYGTSRLEVRFIQDNIHPADSASAAYAQSPMLPKTSDAGLNPCAAPFVFGSRHSLPLASGLSCIAHDSFVNDFCSPLGLSSDTFQVASFAPHPITYHLRTHAADTISRSSSATSSSWSNDIRPYRPSRAPFSSFTRANTPAQFTPLFYA</sequence>
<dbReference type="PANTHER" id="PTHR48025:SF1">
    <property type="entry name" value="RRM DOMAIN-CONTAINING PROTEIN"/>
    <property type="match status" value="1"/>
</dbReference>
<dbReference type="SMART" id="SM00360">
    <property type="entry name" value="RRM"/>
    <property type="match status" value="3"/>
</dbReference>
<dbReference type="InterPro" id="IPR035979">
    <property type="entry name" value="RBD_domain_sf"/>
</dbReference>
<keyword evidence="1 2" id="KW-0694">RNA-binding</keyword>
<dbReference type="Proteomes" id="UP000719766">
    <property type="component" value="Unassembled WGS sequence"/>
</dbReference>
<dbReference type="GO" id="GO:0003729">
    <property type="term" value="F:mRNA binding"/>
    <property type="evidence" value="ECO:0007669"/>
    <property type="project" value="TreeGrafter"/>
</dbReference>
<dbReference type="OrthoDB" id="6159137at2759"/>
<dbReference type="PANTHER" id="PTHR48025">
    <property type="entry name" value="OS02G0815200 PROTEIN"/>
    <property type="match status" value="1"/>
</dbReference>
<name>A0A9P7DT30_9AGAM</name>
<accession>A0A9P7DT30</accession>
<dbReference type="GO" id="GO:0005634">
    <property type="term" value="C:nucleus"/>
    <property type="evidence" value="ECO:0007669"/>
    <property type="project" value="TreeGrafter"/>
</dbReference>
<evidence type="ECO:0000256" key="1">
    <source>
        <dbReference type="ARBA" id="ARBA00022884"/>
    </source>
</evidence>
<feature type="domain" description="RRM" evidence="3">
    <location>
        <begin position="233"/>
        <end position="313"/>
    </location>
</feature>
<dbReference type="PROSITE" id="PS50102">
    <property type="entry name" value="RRM"/>
    <property type="match status" value="3"/>
</dbReference>
<evidence type="ECO:0000259" key="3">
    <source>
        <dbReference type="PROSITE" id="PS50102"/>
    </source>
</evidence>
<evidence type="ECO:0000313" key="5">
    <source>
        <dbReference type="Proteomes" id="UP000719766"/>
    </source>
</evidence>
<dbReference type="InterPro" id="IPR000504">
    <property type="entry name" value="RRM_dom"/>
</dbReference>
<dbReference type="Gene3D" id="3.30.70.330">
    <property type="match status" value="3"/>
</dbReference>
<dbReference type="AlphaFoldDB" id="A0A9P7DT30"/>
<dbReference type="EMBL" id="JABBWE010000006">
    <property type="protein sequence ID" value="KAG1802271.1"/>
    <property type="molecule type" value="Genomic_DNA"/>
</dbReference>
<feature type="domain" description="RRM" evidence="3">
    <location>
        <begin position="6"/>
        <end position="84"/>
    </location>
</feature>
<protein>
    <recommendedName>
        <fullName evidence="3">RRM domain-containing protein</fullName>
    </recommendedName>
</protein>
<dbReference type="GeneID" id="64602997"/>
<feature type="domain" description="RRM" evidence="3">
    <location>
        <begin position="100"/>
        <end position="177"/>
    </location>
</feature>
<gene>
    <name evidence="4" type="ORF">HD556DRAFT_1524272</name>
</gene>
<dbReference type="InterPro" id="IPR012677">
    <property type="entry name" value="Nucleotide-bd_a/b_plait_sf"/>
</dbReference>
<evidence type="ECO:0000256" key="2">
    <source>
        <dbReference type="PROSITE-ProRule" id="PRU00176"/>
    </source>
</evidence>
<comment type="caution">
    <text evidence="4">The sequence shown here is derived from an EMBL/GenBank/DDBJ whole genome shotgun (WGS) entry which is preliminary data.</text>
</comment>
<proteinExistence type="predicted"/>
<dbReference type="RefSeq" id="XP_041165463.1">
    <property type="nucleotide sequence ID" value="XM_041309233.1"/>
</dbReference>
<organism evidence="4 5">
    <name type="scientific">Suillus plorans</name>
    <dbReference type="NCBI Taxonomy" id="116603"/>
    <lineage>
        <taxon>Eukaryota</taxon>
        <taxon>Fungi</taxon>
        <taxon>Dikarya</taxon>
        <taxon>Basidiomycota</taxon>
        <taxon>Agaricomycotina</taxon>
        <taxon>Agaricomycetes</taxon>
        <taxon>Agaricomycetidae</taxon>
        <taxon>Boletales</taxon>
        <taxon>Suillineae</taxon>
        <taxon>Suillaceae</taxon>
        <taxon>Suillus</taxon>
    </lineage>
</organism>
<dbReference type="CDD" id="cd00590">
    <property type="entry name" value="RRM_SF"/>
    <property type="match status" value="3"/>
</dbReference>
<dbReference type="SUPFAM" id="SSF54928">
    <property type="entry name" value="RNA-binding domain, RBD"/>
    <property type="match status" value="2"/>
</dbReference>
<evidence type="ECO:0000313" key="4">
    <source>
        <dbReference type="EMBL" id="KAG1802271.1"/>
    </source>
</evidence>
<dbReference type="Pfam" id="PF00076">
    <property type="entry name" value="RRM_1"/>
    <property type="match status" value="3"/>
</dbReference>